<reference evidence="2" key="2">
    <citation type="submission" date="2020-05" db="UniProtKB">
        <authorList>
            <consortium name="EnsemblMetazoa"/>
        </authorList>
    </citation>
    <scope>IDENTIFICATION</scope>
</reference>
<evidence type="ECO:0000313" key="3">
    <source>
        <dbReference type="Proteomes" id="UP000030765"/>
    </source>
</evidence>
<organism evidence="1">
    <name type="scientific">Anopheles sinensis</name>
    <name type="common">Mosquito</name>
    <dbReference type="NCBI Taxonomy" id="74873"/>
    <lineage>
        <taxon>Eukaryota</taxon>
        <taxon>Metazoa</taxon>
        <taxon>Ecdysozoa</taxon>
        <taxon>Arthropoda</taxon>
        <taxon>Hexapoda</taxon>
        <taxon>Insecta</taxon>
        <taxon>Pterygota</taxon>
        <taxon>Neoptera</taxon>
        <taxon>Endopterygota</taxon>
        <taxon>Diptera</taxon>
        <taxon>Nematocera</taxon>
        <taxon>Culicoidea</taxon>
        <taxon>Culicidae</taxon>
        <taxon>Anophelinae</taxon>
        <taxon>Anopheles</taxon>
    </lineage>
</organism>
<evidence type="ECO:0000313" key="2">
    <source>
        <dbReference type="EnsemblMetazoa" id="ASIC006411-PA"/>
    </source>
</evidence>
<dbReference type="EMBL" id="KE524975">
    <property type="protein sequence ID" value="KFB39086.1"/>
    <property type="molecule type" value="Genomic_DNA"/>
</dbReference>
<proteinExistence type="predicted"/>
<reference evidence="1 3" key="1">
    <citation type="journal article" date="2014" name="BMC Genomics">
        <title>Genome sequence of Anopheles sinensis provides insight into genetics basis of mosquito competence for malaria parasites.</title>
        <authorList>
            <person name="Zhou D."/>
            <person name="Zhang D."/>
            <person name="Ding G."/>
            <person name="Shi L."/>
            <person name="Hou Q."/>
            <person name="Ye Y."/>
            <person name="Xu Y."/>
            <person name="Zhou H."/>
            <person name="Xiong C."/>
            <person name="Li S."/>
            <person name="Yu J."/>
            <person name="Hong S."/>
            <person name="Yu X."/>
            <person name="Zou P."/>
            <person name="Chen C."/>
            <person name="Chang X."/>
            <person name="Wang W."/>
            <person name="Lv Y."/>
            <person name="Sun Y."/>
            <person name="Ma L."/>
            <person name="Shen B."/>
            <person name="Zhu C."/>
        </authorList>
    </citation>
    <scope>NUCLEOTIDE SEQUENCE [LARGE SCALE GENOMIC DNA]</scope>
</reference>
<keyword evidence="3" id="KW-1185">Reference proteome</keyword>
<dbReference type="EnsemblMetazoa" id="ASIC006411-RA">
    <property type="protein sequence ID" value="ASIC006411-PA"/>
    <property type="gene ID" value="ASIC006411"/>
</dbReference>
<dbReference type="EMBL" id="ATLV01014582">
    <property type="status" value="NOT_ANNOTATED_CDS"/>
    <property type="molecule type" value="Genomic_DNA"/>
</dbReference>
<dbReference type="AlphaFoldDB" id="A0A084VM92"/>
<protein>
    <submittedName>
        <fullName evidence="1 2">Uncharacterized protein</fullName>
    </submittedName>
</protein>
<sequence length="168" mass="18363">MEVGGFPLGRPAPSESTTANSKIIICSKRAEINFHQKQHFPSPRTDSLSRIECESGVRVGRNLATFPPPAHGGMFGVPDRCLHDRTFVFPTTAGGRQNSTFCNISSTLRGVSANGFIKKMKIIKFAIVECGSKVDHFCTFLRCPGPIFPAQLDAAKTRPLESRRSLAK</sequence>
<dbReference type="Proteomes" id="UP000030765">
    <property type="component" value="Unassembled WGS sequence"/>
</dbReference>
<evidence type="ECO:0000313" key="1">
    <source>
        <dbReference type="EMBL" id="KFB39086.1"/>
    </source>
</evidence>
<dbReference type="VEuPathDB" id="VectorBase:ASIC006411"/>
<name>A0A084VM92_ANOSI</name>
<accession>A0A084VM92</accession>
<gene>
    <name evidence="1" type="ORF">ZHAS_00006411</name>
</gene>